<dbReference type="InterPro" id="IPR013780">
    <property type="entry name" value="Glyco_hydro_b"/>
</dbReference>
<proteinExistence type="predicted"/>
<organism evidence="4 5">
    <name type="scientific">Paenibacillus rhizosphaerae</name>
    <dbReference type="NCBI Taxonomy" id="297318"/>
    <lineage>
        <taxon>Bacteria</taxon>
        <taxon>Bacillati</taxon>
        <taxon>Bacillota</taxon>
        <taxon>Bacilli</taxon>
        <taxon>Bacillales</taxon>
        <taxon>Paenibacillaceae</taxon>
        <taxon>Paenibacillus</taxon>
    </lineage>
</organism>
<dbReference type="Gene3D" id="2.70.98.50">
    <property type="entry name" value="putative glycoside hydrolase family protein from bacillus halodurans"/>
    <property type="match status" value="1"/>
</dbReference>
<dbReference type="InterPro" id="IPR049053">
    <property type="entry name" value="AFCA-like_C"/>
</dbReference>
<dbReference type="PANTHER" id="PTHR31084">
    <property type="entry name" value="ALPHA-L-FUCOSIDASE 2"/>
    <property type="match status" value="1"/>
</dbReference>
<evidence type="ECO:0000313" key="5">
    <source>
        <dbReference type="Proteomes" id="UP000187172"/>
    </source>
</evidence>
<dbReference type="GO" id="GO:0005975">
    <property type="term" value="P:carbohydrate metabolic process"/>
    <property type="evidence" value="ECO:0007669"/>
    <property type="project" value="InterPro"/>
</dbReference>
<dbReference type="PIRSF" id="PIRSF007663">
    <property type="entry name" value="UCP007663"/>
    <property type="match status" value="1"/>
</dbReference>
<dbReference type="Pfam" id="PF22124">
    <property type="entry name" value="Glyco_hydro_95_cat"/>
    <property type="match status" value="1"/>
</dbReference>
<dbReference type="SUPFAM" id="SSF48208">
    <property type="entry name" value="Six-hairpin glycosidases"/>
    <property type="match status" value="1"/>
</dbReference>
<dbReference type="GO" id="GO:0004560">
    <property type="term" value="F:alpha-L-fucosidase activity"/>
    <property type="evidence" value="ECO:0007669"/>
    <property type="project" value="InterPro"/>
</dbReference>
<dbReference type="InterPro" id="IPR008928">
    <property type="entry name" value="6-hairpin_glycosidase_sf"/>
</dbReference>
<dbReference type="AlphaFoldDB" id="A0A1R1ESR7"/>
<keyword evidence="5" id="KW-1185">Reference proteome</keyword>
<dbReference type="Pfam" id="PF21307">
    <property type="entry name" value="Glyco_hydro_95_C"/>
    <property type="match status" value="1"/>
</dbReference>
<evidence type="ECO:0000313" key="4">
    <source>
        <dbReference type="EMBL" id="OMF54782.1"/>
    </source>
</evidence>
<dbReference type="EMBL" id="MRTP01000003">
    <property type="protein sequence ID" value="OMF54782.1"/>
    <property type="molecule type" value="Genomic_DNA"/>
</dbReference>
<dbReference type="InterPro" id="IPR027414">
    <property type="entry name" value="GH95_N_dom"/>
</dbReference>
<comment type="caution">
    <text evidence="4">The sequence shown here is derived from an EMBL/GenBank/DDBJ whole genome shotgun (WGS) entry which is preliminary data.</text>
</comment>
<evidence type="ECO:0000259" key="1">
    <source>
        <dbReference type="Pfam" id="PF14498"/>
    </source>
</evidence>
<dbReference type="Pfam" id="PF14498">
    <property type="entry name" value="Glyco_hyd_65N_2"/>
    <property type="match status" value="1"/>
</dbReference>
<reference evidence="4 5" key="1">
    <citation type="submission" date="2016-11" db="EMBL/GenBank/DDBJ databases">
        <title>Paenibacillus species isolates.</title>
        <authorList>
            <person name="Beno S.M."/>
        </authorList>
    </citation>
    <scope>NUCLEOTIDE SEQUENCE [LARGE SCALE GENOMIC DNA]</scope>
    <source>
        <strain evidence="4 5">FSL R5-0378</strain>
    </source>
</reference>
<evidence type="ECO:0000259" key="2">
    <source>
        <dbReference type="Pfam" id="PF21307"/>
    </source>
</evidence>
<accession>A0A1R1ESR7</accession>
<feature type="domain" description="Glycosyl hydrolase family 95 catalytic" evidence="3">
    <location>
        <begin position="295"/>
        <end position="702"/>
    </location>
</feature>
<dbReference type="Gene3D" id="2.60.40.1180">
    <property type="entry name" value="Golgi alpha-mannosidase II"/>
    <property type="match status" value="1"/>
</dbReference>
<dbReference type="RefSeq" id="WP_076170720.1">
    <property type="nucleotide sequence ID" value="NZ_MRTP01000003.1"/>
</dbReference>
<evidence type="ECO:0000259" key="3">
    <source>
        <dbReference type="Pfam" id="PF22124"/>
    </source>
</evidence>
<dbReference type="InterPro" id="IPR054363">
    <property type="entry name" value="GH95_cat"/>
</dbReference>
<feature type="domain" description="Glycosyl hydrolase family 95 N-terminal" evidence="1">
    <location>
        <begin position="13"/>
        <end position="267"/>
    </location>
</feature>
<sequence length="802" mass="88796">MEQSSKRAVNKRLWYRKPASVWEEALPIGNGRLGGMVFGGAEEEKIQLNEDTLWSGFPRDTVNYNALRHLEPAKALVAEGRYAEAEALIEAGMLGRRTESYQPLGDLHFAFGRMDQITDYERELDLEHAVASVSFQTGGVRVIREAFASRPDEVIVVHFRAEPAEGGGSAGKAELPALTAWLTSPHLSNVSAEPASLILTGQAPSHVADNYLGDHPQSVLYEEGLGLRFAAVLTVWTDGEVQTEEGRLRIEKASTVTFVMAAATDFAGFDVMPGASGIDPVRLCREHADAADSDYLHLKQRHLDDYRALFDRVDLQVGLSPQRPQAEAEMPTDERLQLYRQGGVDLALETLLFHYGRYLMIAGSRPGTQALNLQGIWNPHKQPPWNSNYTTNINAEMNYWPAEVCGLGECHEPLFDLIRELSVTGSRTAAIHYGARGWTAHHNTDLWRMSTPSDGRAMWAFWPMGGVWLSRHLWERYAFRPDAAYLQEVAYPLMKGAALFCLDWLVQLPDGRWTTGLSTSPENVFLTESGEPCSTAAGSAMDMALIDELFGHCINAAEVLGIDEDFRQELSSKRERLAHPGMSPDGRMREWERDFGENEPGHRHVSHLYGVYPGDAVNENTPELMQAASLSLKKRIEAGSGHTGWSAAWIFNLYARLKEPANVYRSIRRILSDSSLPNLFGNHPPFQIDGNFGYAAGVAEALLQSHHGEILMLPALPEAWNEGETKGLRARGGFVVDMKWSAGTIKEAGITSTHGGTCRIADHSLYRVQGPDGQELPADGFITTAGEMYRITPRDKEKVSVS</sequence>
<dbReference type="STRING" id="297318.BK138_16690"/>
<name>A0A1R1ESR7_9BACL</name>
<protein>
    <submittedName>
        <fullName evidence="4">Alpha-amylase</fullName>
    </submittedName>
</protein>
<dbReference type="Proteomes" id="UP000187172">
    <property type="component" value="Unassembled WGS sequence"/>
</dbReference>
<dbReference type="PANTHER" id="PTHR31084:SF0">
    <property type="entry name" value="ALPHA-L-FUCOSIDASE 2"/>
    <property type="match status" value="1"/>
</dbReference>
<gene>
    <name evidence="4" type="ORF">BK138_16690</name>
</gene>
<dbReference type="InterPro" id="IPR016518">
    <property type="entry name" value="Alpha-L-fucosidase"/>
</dbReference>
<feature type="domain" description="Alpha fucosidase A-like C-terminal" evidence="2">
    <location>
        <begin position="704"/>
        <end position="772"/>
    </location>
</feature>